<name>A0ABS4TMK1_9PSEU</name>
<dbReference type="EMBL" id="JAGINW010000001">
    <property type="protein sequence ID" value="MBP2325638.1"/>
    <property type="molecule type" value="Genomic_DNA"/>
</dbReference>
<evidence type="ECO:0000313" key="1">
    <source>
        <dbReference type="EMBL" id="MBP2325638.1"/>
    </source>
</evidence>
<dbReference type="Proteomes" id="UP001519332">
    <property type="component" value="Unassembled WGS sequence"/>
</dbReference>
<accession>A0ABS4TMK1</accession>
<proteinExistence type="predicted"/>
<dbReference type="RefSeq" id="WP_209642813.1">
    <property type="nucleotide sequence ID" value="NZ_JAGINW010000001.1"/>
</dbReference>
<evidence type="ECO:0000313" key="2">
    <source>
        <dbReference type="Proteomes" id="UP001519332"/>
    </source>
</evidence>
<organism evidence="1 2">
    <name type="scientific">Kibdelosporangium banguiense</name>
    <dbReference type="NCBI Taxonomy" id="1365924"/>
    <lineage>
        <taxon>Bacteria</taxon>
        <taxon>Bacillati</taxon>
        <taxon>Actinomycetota</taxon>
        <taxon>Actinomycetes</taxon>
        <taxon>Pseudonocardiales</taxon>
        <taxon>Pseudonocardiaceae</taxon>
        <taxon>Kibdelosporangium</taxon>
    </lineage>
</organism>
<keyword evidence="2" id="KW-1185">Reference proteome</keyword>
<gene>
    <name evidence="1" type="ORF">JOF56_006023</name>
</gene>
<reference evidence="1 2" key="1">
    <citation type="submission" date="2021-03" db="EMBL/GenBank/DDBJ databases">
        <title>Sequencing the genomes of 1000 actinobacteria strains.</title>
        <authorList>
            <person name="Klenk H.-P."/>
        </authorList>
    </citation>
    <scope>NUCLEOTIDE SEQUENCE [LARGE SCALE GENOMIC DNA]</scope>
    <source>
        <strain evidence="1 2">DSM 46670</strain>
    </source>
</reference>
<sequence>MGRAVLMSQGARNAMRARVNKAPVRYSAYVVLVFLLTKSGVRKSKST</sequence>
<comment type="caution">
    <text evidence="1">The sequence shown here is derived from an EMBL/GenBank/DDBJ whole genome shotgun (WGS) entry which is preliminary data.</text>
</comment>
<protein>
    <submittedName>
        <fullName evidence="1">Uncharacterized protein</fullName>
    </submittedName>
</protein>